<protein>
    <submittedName>
        <fullName evidence="1">FAD-dependent oxidoreductase</fullName>
    </submittedName>
</protein>
<feature type="non-terminal residue" evidence="1">
    <location>
        <position position="1"/>
    </location>
</feature>
<organism evidence="1 2">
    <name type="scientific">Rhodobacter capsulatus</name>
    <name type="common">Rhodopseudomonas capsulata</name>
    <dbReference type="NCBI Taxonomy" id="1061"/>
    <lineage>
        <taxon>Bacteria</taxon>
        <taxon>Pseudomonadati</taxon>
        <taxon>Pseudomonadota</taxon>
        <taxon>Alphaproteobacteria</taxon>
        <taxon>Rhodobacterales</taxon>
        <taxon>Rhodobacter group</taxon>
        <taxon>Rhodobacter</taxon>
    </lineage>
</organism>
<gene>
    <name evidence="1" type="ORF">FBT96_17505</name>
</gene>
<name>A0A4U1JMD6_RHOCA</name>
<proteinExistence type="predicted"/>
<accession>A0A4U1JMD6</accession>
<reference evidence="1 2" key="1">
    <citation type="submission" date="2019-04" db="EMBL/GenBank/DDBJ databases">
        <title>Draft Whole-Genome sequence of the purple photosynthetic bacterium Rhodobacter capsulatus SP108 with an indigenous class A beta-lactamase.</title>
        <authorList>
            <person name="Robertson S."/>
            <person name="Meyer T.E."/>
            <person name="Kyndt J.A."/>
        </authorList>
    </citation>
    <scope>NUCLEOTIDE SEQUENCE [LARGE SCALE GENOMIC DNA]</scope>
    <source>
        <strain evidence="1 2">SP108</strain>
    </source>
</reference>
<dbReference type="EMBL" id="SWJZ01000094">
    <property type="protein sequence ID" value="TKD14643.1"/>
    <property type="molecule type" value="Genomic_DNA"/>
</dbReference>
<dbReference type="Proteomes" id="UP000310597">
    <property type="component" value="Unassembled WGS sequence"/>
</dbReference>
<evidence type="ECO:0000313" key="2">
    <source>
        <dbReference type="Proteomes" id="UP000310597"/>
    </source>
</evidence>
<evidence type="ECO:0000313" key="1">
    <source>
        <dbReference type="EMBL" id="TKD14643.1"/>
    </source>
</evidence>
<sequence>GQTLADLLLDKQTDRTALPWVNRRPRKWEPEPLRWLGVQGMYWLYTLADRREAASGGAQTSRLASVADRLTGR</sequence>
<dbReference type="AlphaFoldDB" id="A0A4U1JMD6"/>
<comment type="caution">
    <text evidence="1">The sequence shown here is derived from an EMBL/GenBank/DDBJ whole genome shotgun (WGS) entry which is preliminary data.</text>
</comment>